<dbReference type="InterPro" id="IPR010899">
    <property type="entry name" value="UPF0344"/>
</dbReference>
<evidence type="ECO:0000256" key="3">
    <source>
        <dbReference type="ARBA" id="ARBA00022989"/>
    </source>
</evidence>
<evidence type="ECO:0000256" key="5">
    <source>
        <dbReference type="SAM" id="Phobius"/>
    </source>
</evidence>
<dbReference type="EMBL" id="AVBF01000058">
    <property type="protein sequence ID" value="KGP71543.1"/>
    <property type="molecule type" value="Genomic_DNA"/>
</dbReference>
<keyword evidence="2 5" id="KW-0812">Transmembrane</keyword>
<proteinExistence type="predicted"/>
<evidence type="ECO:0000256" key="2">
    <source>
        <dbReference type="ARBA" id="ARBA00022692"/>
    </source>
</evidence>
<comment type="caution">
    <text evidence="6">The sequence shown here is derived from an EMBL/GenBank/DDBJ whole genome shotgun (WGS) entry which is preliminary data.</text>
</comment>
<gene>
    <name evidence="6" type="ORF">N782_18250</name>
</gene>
<feature type="transmembrane region" description="Helical" evidence="5">
    <location>
        <begin position="65"/>
        <end position="88"/>
    </location>
</feature>
<evidence type="ECO:0000313" key="7">
    <source>
        <dbReference type="Proteomes" id="UP000030147"/>
    </source>
</evidence>
<organism evidence="6 7">
    <name type="scientific">Pontibacillus yanchengensis Y32</name>
    <dbReference type="NCBI Taxonomy" id="1385514"/>
    <lineage>
        <taxon>Bacteria</taxon>
        <taxon>Bacillati</taxon>
        <taxon>Bacillota</taxon>
        <taxon>Bacilli</taxon>
        <taxon>Bacillales</taxon>
        <taxon>Bacillaceae</taxon>
        <taxon>Pontibacillus</taxon>
    </lineage>
</organism>
<evidence type="ECO:0000256" key="1">
    <source>
        <dbReference type="ARBA" id="ARBA00022475"/>
    </source>
</evidence>
<evidence type="ECO:0000313" key="6">
    <source>
        <dbReference type="EMBL" id="KGP71543.1"/>
    </source>
</evidence>
<accession>A0A0A2TAU3</accession>
<sequence length="124" mass="13953">MTTHLHITSWVLALVLLGLSTWFYRFGKRKQGKITHMVLRLDYLLILYSGGSLLGGYFGGDASGYMIELIVKVISGLWVIYAMEMILIRSNKQHGTRSGWIQLWIAVILALVLGFGRLPFGILP</sequence>
<dbReference type="STRING" id="1385514.N782_18250"/>
<name>A0A0A2TAU3_9BACI</name>
<dbReference type="OrthoDB" id="2365314at2"/>
<keyword evidence="7" id="KW-1185">Reference proteome</keyword>
<feature type="transmembrane region" description="Helical" evidence="5">
    <location>
        <begin position="38"/>
        <end position="59"/>
    </location>
</feature>
<feature type="transmembrane region" description="Helical" evidence="5">
    <location>
        <begin position="6"/>
        <end position="26"/>
    </location>
</feature>
<dbReference type="Proteomes" id="UP000030147">
    <property type="component" value="Unassembled WGS sequence"/>
</dbReference>
<feature type="transmembrane region" description="Helical" evidence="5">
    <location>
        <begin position="100"/>
        <end position="120"/>
    </location>
</feature>
<evidence type="ECO:0000256" key="4">
    <source>
        <dbReference type="ARBA" id="ARBA00023136"/>
    </source>
</evidence>
<keyword evidence="3 5" id="KW-1133">Transmembrane helix</keyword>
<dbReference type="Pfam" id="PF07457">
    <property type="entry name" value="DUF1516"/>
    <property type="match status" value="1"/>
</dbReference>
<keyword evidence="4 5" id="KW-0472">Membrane</keyword>
<dbReference type="eggNOG" id="ENOG5032W2Q">
    <property type="taxonomic scope" value="Bacteria"/>
</dbReference>
<keyword evidence="1" id="KW-1003">Cell membrane</keyword>
<reference evidence="6 7" key="1">
    <citation type="journal article" date="2015" name="Stand. Genomic Sci.">
        <title>High quality draft genome sequence of the moderately halophilic bacterium Pontibacillus yanchengensis Y32(T) and comparison among Pontibacillus genomes.</title>
        <authorList>
            <person name="Huang J."/>
            <person name="Qiao Z.X."/>
            <person name="Tang J.W."/>
            <person name="Wang G."/>
        </authorList>
    </citation>
    <scope>NUCLEOTIDE SEQUENCE [LARGE SCALE GENOMIC DNA]</scope>
    <source>
        <strain evidence="6 7">Y32</strain>
    </source>
</reference>
<dbReference type="AlphaFoldDB" id="A0A0A2TAU3"/>
<protein>
    <submittedName>
        <fullName evidence="6">Uncharacterized protein</fullName>
    </submittedName>
</protein>
<dbReference type="RefSeq" id="WP_036822596.1">
    <property type="nucleotide sequence ID" value="NZ_AVBF01000058.1"/>
</dbReference>